<feature type="compositionally biased region" description="Low complexity" evidence="1">
    <location>
        <begin position="27"/>
        <end position="41"/>
    </location>
</feature>
<dbReference type="PATRIC" id="fig|389348.3.peg.1906"/>
<feature type="compositionally biased region" description="Basic and acidic residues" evidence="1">
    <location>
        <begin position="42"/>
        <end position="55"/>
    </location>
</feature>
<gene>
    <name evidence="2" type="ORF">PNK_1696</name>
</gene>
<dbReference type="Proteomes" id="UP000069902">
    <property type="component" value="Chromosome cPNK"/>
</dbReference>
<evidence type="ECO:0000313" key="3">
    <source>
        <dbReference type="Proteomes" id="UP000069902"/>
    </source>
</evidence>
<keyword evidence="3" id="KW-1185">Reference proteome</keyword>
<feature type="region of interest" description="Disordered" evidence="1">
    <location>
        <begin position="24"/>
        <end position="55"/>
    </location>
</feature>
<name>A0A0U5JB89_9BACT</name>
<protein>
    <submittedName>
        <fullName evidence="2">Uncharacterized protein</fullName>
    </submittedName>
</protein>
<dbReference type="RefSeq" id="WP_059061463.1">
    <property type="nucleotide sequence ID" value="NZ_LN879502.1"/>
</dbReference>
<proteinExistence type="predicted"/>
<organism evidence="2 3">
    <name type="scientific">Candidatus Protochlamydia naegleriophila</name>
    <dbReference type="NCBI Taxonomy" id="389348"/>
    <lineage>
        <taxon>Bacteria</taxon>
        <taxon>Pseudomonadati</taxon>
        <taxon>Chlamydiota</taxon>
        <taxon>Chlamydiia</taxon>
        <taxon>Parachlamydiales</taxon>
        <taxon>Parachlamydiaceae</taxon>
        <taxon>Candidatus Protochlamydia</taxon>
    </lineage>
</organism>
<sequence length="122" mass="13678">MNNHFNLILNYQPVNNHQLAIQTQNNASSSASSMTTPSSHSADSRVDRIGKEHFPEHANAQIPYVNLSRGMFLAKLNDSIQKQDKTRASAQNTQQVIGQYKKKSESIVVKSRLKVQLKLCIT</sequence>
<dbReference type="AlphaFoldDB" id="A0A0U5JB89"/>
<dbReference type="InParanoid" id="A0A0U5JB89"/>
<reference evidence="3" key="1">
    <citation type="submission" date="2015-09" db="EMBL/GenBank/DDBJ databases">
        <authorList>
            <person name="Bertelli C."/>
        </authorList>
    </citation>
    <scope>NUCLEOTIDE SEQUENCE [LARGE SCALE GENOMIC DNA]</scope>
    <source>
        <strain evidence="3">KNic</strain>
    </source>
</reference>
<accession>A0A0U5JB89</accession>
<evidence type="ECO:0000256" key="1">
    <source>
        <dbReference type="SAM" id="MobiDB-lite"/>
    </source>
</evidence>
<evidence type="ECO:0000313" key="2">
    <source>
        <dbReference type="EMBL" id="CUI17305.1"/>
    </source>
</evidence>
<dbReference type="KEGG" id="pnl:PNK_1696"/>
<dbReference type="EMBL" id="LN879502">
    <property type="protein sequence ID" value="CUI17305.1"/>
    <property type="molecule type" value="Genomic_DNA"/>
</dbReference>